<accession>S4Y4F1</accession>
<dbReference type="OrthoDB" id="5506909at2"/>
<sequence>MSAVALGVAAESAGDVRIVQTLVDRVLIDEISWVAETFEGCRASMEDGLSPCRSWRGVEGSGWLDLHRVSDLARERGLRIYGSFAGEPGEADARMHRAALLLFAEEAEPPAAVVVARDLDGRAERTEGFAQAVAAGSWPFDVVIGALPEPEIEAWLISAWIPEDDPERKRHAALRDELHVDPCTKPEQLTSKNEADRKDAKRVLGVLTTTGRDALARWADVPLERLEAHGGACGLARFVREVRERLVPIVERG</sequence>
<proteinExistence type="predicted"/>
<dbReference type="AlphaFoldDB" id="S4Y4F1"/>
<evidence type="ECO:0000313" key="1">
    <source>
        <dbReference type="EMBL" id="AGP39699.1"/>
    </source>
</evidence>
<evidence type="ECO:0000313" key="2">
    <source>
        <dbReference type="Proteomes" id="UP000014803"/>
    </source>
</evidence>
<protein>
    <recommendedName>
        <fullName evidence="3">DUF4276 domain-containing protein</fullName>
    </recommendedName>
</protein>
<gene>
    <name evidence="1" type="ORF">SCE1572_37535</name>
</gene>
<dbReference type="Proteomes" id="UP000014803">
    <property type="component" value="Chromosome"/>
</dbReference>
<reference evidence="1 2" key="1">
    <citation type="journal article" date="2013" name="Sci. Rep.">
        <title>Extraordinary expansion of a Sorangium cellulosum genome from an alkaline milieu.</title>
        <authorList>
            <person name="Han K."/>
            <person name="Li Z.F."/>
            <person name="Peng R."/>
            <person name="Zhu L.P."/>
            <person name="Zhou T."/>
            <person name="Wang L.G."/>
            <person name="Li S.G."/>
            <person name="Zhang X.B."/>
            <person name="Hu W."/>
            <person name="Wu Z.H."/>
            <person name="Qin N."/>
            <person name="Li Y.Z."/>
        </authorList>
    </citation>
    <scope>NUCLEOTIDE SEQUENCE [LARGE SCALE GENOMIC DNA]</scope>
    <source>
        <strain evidence="1 2">So0157-2</strain>
    </source>
</reference>
<dbReference type="EMBL" id="CP003969">
    <property type="protein sequence ID" value="AGP39699.1"/>
    <property type="molecule type" value="Genomic_DNA"/>
</dbReference>
<organism evidence="1 2">
    <name type="scientific">Sorangium cellulosum So0157-2</name>
    <dbReference type="NCBI Taxonomy" id="1254432"/>
    <lineage>
        <taxon>Bacteria</taxon>
        <taxon>Pseudomonadati</taxon>
        <taxon>Myxococcota</taxon>
        <taxon>Polyangia</taxon>
        <taxon>Polyangiales</taxon>
        <taxon>Polyangiaceae</taxon>
        <taxon>Sorangium</taxon>
    </lineage>
</organism>
<dbReference type="KEGG" id="scu:SCE1572_37535"/>
<evidence type="ECO:0008006" key="3">
    <source>
        <dbReference type="Google" id="ProtNLM"/>
    </source>
</evidence>
<name>S4Y4F1_SORCE</name>
<dbReference type="HOGENOM" id="CLU_091703_0_0_7"/>
<dbReference type="PATRIC" id="fig|1254432.3.peg.8501"/>
<dbReference type="STRING" id="1254432.SCE1572_37535"/>
<dbReference type="RefSeq" id="WP_020739392.1">
    <property type="nucleotide sequence ID" value="NC_021658.1"/>
</dbReference>